<dbReference type="AlphaFoldDB" id="A0A1M5FL78"/>
<evidence type="ECO:0008006" key="4">
    <source>
        <dbReference type="Google" id="ProtNLM"/>
    </source>
</evidence>
<feature type="signal peptide" evidence="1">
    <location>
        <begin position="1"/>
        <end position="20"/>
    </location>
</feature>
<evidence type="ECO:0000256" key="1">
    <source>
        <dbReference type="SAM" id="SignalP"/>
    </source>
</evidence>
<proteinExistence type="predicted"/>
<dbReference type="Gene3D" id="2.40.160.10">
    <property type="entry name" value="Porin"/>
    <property type="match status" value="1"/>
</dbReference>
<sequence>MKKLLIASLLAGGLPIHANAEVNLSGFASIVGGTSTDSDAIVRGYEDSIDFKEHSFFALQAYSDLGDGLSATAQIRSRGRDDWEPEFTWAFLSYEISPSWRIQAGRQRIPMYLYSDYLDVSYAYHWIAPPAEVYKAPFDSIDGISTIHDFTVGDAMVNFRLYYGKEDFSTDTGSFEIEDIFSAVASVNYGWWTFRTSYLQFDISGDIGVGDLVTAWQATPYAAVGNELDINNDSSTAFEIGVIYDNQDWLFLAEYIPSTVDESIVGDYKPWMVSVGKRFGSYMVHATVGEDVNEPYRKAINSVPLGVDPGLDFLYQTTTAVLDERDFELPFYSVGLRWDFHDSAAFKFEYTVSEQLDGSNAGAAEMALVTVF</sequence>
<dbReference type="OrthoDB" id="197869at2"/>
<organism evidence="2 3">
    <name type="scientific">Marisediminitalea aggregata</name>
    <dbReference type="NCBI Taxonomy" id="634436"/>
    <lineage>
        <taxon>Bacteria</taxon>
        <taxon>Pseudomonadati</taxon>
        <taxon>Pseudomonadota</taxon>
        <taxon>Gammaproteobacteria</taxon>
        <taxon>Alteromonadales</taxon>
        <taxon>Alteromonadaceae</taxon>
        <taxon>Marisediminitalea</taxon>
    </lineage>
</organism>
<dbReference type="Proteomes" id="UP000184520">
    <property type="component" value="Unassembled WGS sequence"/>
</dbReference>
<dbReference type="EMBL" id="FQWD01000001">
    <property type="protein sequence ID" value="SHF92280.1"/>
    <property type="molecule type" value="Genomic_DNA"/>
</dbReference>
<reference evidence="3" key="1">
    <citation type="submission" date="2016-11" db="EMBL/GenBank/DDBJ databases">
        <authorList>
            <person name="Varghese N."/>
            <person name="Submissions S."/>
        </authorList>
    </citation>
    <scope>NUCLEOTIDE SEQUENCE [LARGE SCALE GENOMIC DNA]</scope>
    <source>
        <strain evidence="3">CGMCC 1.8995</strain>
    </source>
</reference>
<dbReference type="SUPFAM" id="SSF56935">
    <property type="entry name" value="Porins"/>
    <property type="match status" value="1"/>
</dbReference>
<name>A0A1M5FL78_9ALTE</name>
<dbReference type="STRING" id="634436.SAMN05216361_0893"/>
<keyword evidence="1" id="KW-0732">Signal</keyword>
<dbReference type="InterPro" id="IPR023614">
    <property type="entry name" value="Porin_dom_sf"/>
</dbReference>
<gene>
    <name evidence="2" type="ORF">SAMN05216361_0893</name>
</gene>
<accession>A0A1M5FL78</accession>
<keyword evidence="3" id="KW-1185">Reference proteome</keyword>
<protein>
    <recommendedName>
        <fullName evidence="4">Porin</fullName>
    </recommendedName>
</protein>
<dbReference type="RefSeq" id="WP_073318333.1">
    <property type="nucleotide sequence ID" value="NZ_FQWD01000001.1"/>
</dbReference>
<evidence type="ECO:0000313" key="2">
    <source>
        <dbReference type="EMBL" id="SHF92280.1"/>
    </source>
</evidence>
<feature type="chain" id="PRO_5012702758" description="Porin" evidence="1">
    <location>
        <begin position="21"/>
        <end position="372"/>
    </location>
</feature>
<evidence type="ECO:0000313" key="3">
    <source>
        <dbReference type="Proteomes" id="UP000184520"/>
    </source>
</evidence>